<dbReference type="InterPro" id="IPR000836">
    <property type="entry name" value="PRTase_dom"/>
</dbReference>
<comment type="function">
    <text evidence="12 15">Catalyzes the conversion of uracil and 5-phospho-alpha-D-ribose 1-diphosphate (PRPP) to UMP and diphosphate.</text>
</comment>
<evidence type="ECO:0000256" key="5">
    <source>
        <dbReference type="ARBA" id="ARBA00022676"/>
    </source>
</evidence>
<feature type="binding site" evidence="15">
    <location>
        <position position="195"/>
    </location>
    <ligand>
        <name>uracil</name>
        <dbReference type="ChEBI" id="CHEBI:17568"/>
    </ligand>
</feature>
<dbReference type="GO" id="GO:0005525">
    <property type="term" value="F:GTP binding"/>
    <property type="evidence" value="ECO:0007669"/>
    <property type="project" value="UniProtKB-KW"/>
</dbReference>
<evidence type="ECO:0000313" key="17">
    <source>
        <dbReference type="EMBL" id="MBD2771899.1"/>
    </source>
</evidence>
<dbReference type="HAMAP" id="MF_01218_B">
    <property type="entry name" value="Upp_B"/>
    <property type="match status" value="1"/>
</dbReference>
<dbReference type="PANTHER" id="PTHR32315:SF4">
    <property type="entry name" value="URACIL PHOSPHORIBOSYLTRANSFERASE, CHLOROPLASTIC"/>
    <property type="match status" value="1"/>
</dbReference>
<evidence type="ECO:0000256" key="12">
    <source>
        <dbReference type="ARBA" id="ARBA00056901"/>
    </source>
</evidence>
<dbReference type="GO" id="GO:0000287">
    <property type="term" value="F:magnesium ion binding"/>
    <property type="evidence" value="ECO:0007669"/>
    <property type="project" value="UniProtKB-UniRule"/>
</dbReference>
<evidence type="ECO:0000256" key="3">
    <source>
        <dbReference type="ARBA" id="ARBA00011894"/>
    </source>
</evidence>
<comment type="activity regulation">
    <text evidence="15">Allosterically activated by GTP.</text>
</comment>
<evidence type="ECO:0000256" key="13">
    <source>
        <dbReference type="ARBA" id="ARBA00072146"/>
    </source>
</evidence>
<comment type="pathway">
    <text evidence="1 15">Pyrimidine metabolism; UMP biosynthesis via salvage pathway; UMP from uracil: step 1/1.</text>
</comment>
<dbReference type="CDD" id="cd06223">
    <property type="entry name" value="PRTases_typeI"/>
    <property type="match status" value="1"/>
</dbReference>
<evidence type="ECO:0000256" key="1">
    <source>
        <dbReference type="ARBA" id="ARBA00005180"/>
    </source>
</evidence>
<keyword evidence="18" id="KW-1185">Reference proteome</keyword>
<keyword evidence="6 15" id="KW-0808">Transferase</keyword>
<feature type="domain" description="Phosphoribosyltransferase" evidence="16">
    <location>
        <begin position="6"/>
        <end position="209"/>
    </location>
</feature>
<name>A0A8J7C4Q6_9CYAN</name>
<feature type="binding site" evidence="15">
    <location>
        <begin position="132"/>
        <end position="140"/>
    </location>
    <ligand>
        <name>5-phospho-alpha-D-ribose 1-diphosphate</name>
        <dbReference type="ChEBI" id="CHEBI:58017"/>
    </ligand>
</feature>
<dbReference type="InterPro" id="IPR005765">
    <property type="entry name" value="UPRT"/>
</dbReference>
<comment type="caution">
    <text evidence="17">The sequence shown here is derived from an EMBL/GenBank/DDBJ whole genome shotgun (WGS) entry which is preliminary data.</text>
</comment>
<dbReference type="GO" id="GO:0044206">
    <property type="term" value="P:UMP salvage"/>
    <property type="evidence" value="ECO:0007669"/>
    <property type="project" value="UniProtKB-UniRule"/>
</dbReference>
<dbReference type="GO" id="GO:0004845">
    <property type="term" value="F:uracil phosphoribosyltransferase activity"/>
    <property type="evidence" value="ECO:0007669"/>
    <property type="project" value="UniProtKB-UniRule"/>
</dbReference>
<keyword evidence="7 15" id="KW-0547">Nucleotide-binding</keyword>
<feature type="binding site" evidence="15">
    <location>
        <position position="105"/>
    </location>
    <ligand>
        <name>5-phospho-alpha-D-ribose 1-diphosphate</name>
        <dbReference type="ChEBI" id="CHEBI:58017"/>
    </ligand>
</feature>
<dbReference type="GO" id="GO:0006223">
    <property type="term" value="P:uracil salvage"/>
    <property type="evidence" value="ECO:0007669"/>
    <property type="project" value="InterPro"/>
</dbReference>
<dbReference type="AlphaFoldDB" id="A0A8J7C4Q6"/>
<dbReference type="PANTHER" id="PTHR32315">
    <property type="entry name" value="ADENINE PHOSPHORIBOSYLTRANSFERASE"/>
    <property type="match status" value="1"/>
</dbReference>
<evidence type="ECO:0000256" key="15">
    <source>
        <dbReference type="HAMAP-Rule" id="MF_01218"/>
    </source>
</evidence>
<dbReference type="Proteomes" id="UP000629098">
    <property type="component" value="Unassembled WGS sequence"/>
</dbReference>
<dbReference type="RefSeq" id="WP_190826186.1">
    <property type="nucleotide sequence ID" value="NZ_CAWPPI010000029.1"/>
</dbReference>
<evidence type="ECO:0000313" key="18">
    <source>
        <dbReference type="Proteomes" id="UP000629098"/>
    </source>
</evidence>
<reference evidence="17" key="1">
    <citation type="submission" date="2020-09" db="EMBL/GenBank/DDBJ databases">
        <title>Iningainema tapete sp. nov. (Scytonemataceae, Cyanobacteria) from greenhouses in central Florida (USA) produces two types of nodularin with biosynthetic potential for microcystin-LR and anabaenopeptins.</title>
        <authorList>
            <person name="Berthold D.E."/>
            <person name="Lefler F.W."/>
            <person name="Huang I.-S."/>
            <person name="Abdulla H."/>
            <person name="Zimba P.V."/>
            <person name="Laughinghouse H.D. IV."/>
        </authorList>
    </citation>
    <scope>NUCLEOTIDE SEQUENCE</scope>
    <source>
        <strain evidence="17">BLCCT55</strain>
    </source>
</reference>
<evidence type="ECO:0000256" key="10">
    <source>
        <dbReference type="ARBA" id="ARBA00031082"/>
    </source>
</evidence>
<comment type="caution">
    <text evidence="15">Lacks conserved residue(s) required for the propagation of feature annotation.</text>
</comment>
<dbReference type="UniPathway" id="UPA00574">
    <property type="reaction ID" value="UER00636"/>
</dbReference>
<dbReference type="InterPro" id="IPR029057">
    <property type="entry name" value="PRTase-like"/>
</dbReference>
<proteinExistence type="inferred from homology"/>
<dbReference type="FunFam" id="3.40.50.2020:FF:000003">
    <property type="entry name" value="Uracil phosphoribosyltransferase"/>
    <property type="match status" value="1"/>
</dbReference>
<comment type="similarity">
    <text evidence="2 15">Belongs to the UPRTase family.</text>
</comment>
<evidence type="ECO:0000256" key="9">
    <source>
        <dbReference type="ARBA" id="ARBA00023134"/>
    </source>
</evidence>
<dbReference type="SUPFAM" id="SSF53271">
    <property type="entry name" value="PRTase-like"/>
    <property type="match status" value="1"/>
</dbReference>
<dbReference type="EC" id="2.4.2.9" evidence="3 15"/>
<evidence type="ECO:0000256" key="4">
    <source>
        <dbReference type="ARBA" id="ARBA00022533"/>
    </source>
</evidence>
<evidence type="ECO:0000256" key="6">
    <source>
        <dbReference type="ARBA" id="ARBA00022679"/>
    </source>
</evidence>
<evidence type="ECO:0000256" key="11">
    <source>
        <dbReference type="ARBA" id="ARBA00052919"/>
    </source>
</evidence>
<dbReference type="InterPro" id="IPR050054">
    <property type="entry name" value="UPRTase/APRTase"/>
</dbReference>
<organism evidence="17 18">
    <name type="scientific">Iningainema tapete BLCC-T55</name>
    <dbReference type="NCBI Taxonomy" id="2748662"/>
    <lineage>
        <taxon>Bacteria</taxon>
        <taxon>Bacillati</taxon>
        <taxon>Cyanobacteriota</taxon>
        <taxon>Cyanophyceae</taxon>
        <taxon>Nostocales</taxon>
        <taxon>Scytonemataceae</taxon>
        <taxon>Iningainema tapete</taxon>
    </lineage>
</organism>
<keyword evidence="8 15" id="KW-0460">Magnesium</keyword>
<evidence type="ECO:0000256" key="2">
    <source>
        <dbReference type="ARBA" id="ARBA00009516"/>
    </source>
</evidence>
<dbReference type="NCBIfam" id="NF001097">
    <property type="entry name" value="PRK00129.1"/>
    <property type="match status" value="1"/>
</dbReference>
<dbReference type="EMBL" id="JACXAE010000029">
    <property type="protein sequence ID" value="MBD2771899.1"/>
    <property type="molecule type" value="Genomic_DNA"/>
</dbReference>
<evidence type="ECO:0000256" key="7">
    <source>
        <dbReference type="ARBA" id="ARBA00022741"/>
    </source>
</evidence>
<gene>
    <name evidence="15 17" type="primary">upp</name>
    <name evidence="17" type="ORF">ICL16_07270</name>
</gene>
<sequence length="210" mass="23413">MQQVIVIEHPLIQHKLTLMRKSETCTANFRLLLKEISWLLAYEVTRDLPLKYEPIETPLASMDAPILALDKKLVIVSIQRAGQGILDGMLELMPLARVGHIGLYRDPKTLIPVEYYFKVPHDVDKRNVLVVDPMLATGNSAVAAVERLKSTNPLSIKFVCLLAAPEGIKHFTDVHPDVPIYTTAIDSYLDENGYIIPGLGDVGDRLFGTK</sequence>
<dbReference type="NCBIfam" id="TIGR01091">
    <property type="entry name" value="upp"/>
    <property type="match status" value="1"/>
</dbReference>
<accession>A0A8J7C4Q6</accession>
<dbReference type="Gene3D" id="3.40.50.2020">
    <property type="match status" value="1"/>
</dbReference>
<keyword evidence="9 15" id="KW-0342">GTP-binding</keyword>
<keyword evidence="4 15" id="KW-0021">Allosteric enzyme</keyword>
<dbReference type="Pfam" id="PF14681">
    <property type="entry name" value="UPRTase"/>
    <property type="match status" value="1"/>
</dbReference>
<feature type="binding site" evidence="15">
    <location>
        <position position="201"/>
    </location>
    <ligand>
        <name>5-phospho-alpha-D-ribose 1-diphosphate</name>
        <dbReference type="ChEBI" id="CHEBI:58017"/>
    </ligand>
</feature>
<dbReference type="GO" id="GO:0005737">
    <property type="term" value="C:cytoplasm"/>
    <property type="evidence" value="ECO:0007669"/>
    <property type="project" value="UniProtKB-ARBA"/>
</dbReference>
<comment type="cofactor">
    <cofactor evidence="15">
        <name>Mg(2+)</name>
        <dbReference type="ChEBI" id="CHEBI:18420"/>
    </cofactor>
    <text evidence="15">Binds 1 Mg(2+) ion per subunit. The magnesium is bound as Mg-PRPP.</text>
</comment>
<protein>
    <recommendedName>
        <fullName evidence="13 15">Uracil phosphoribosyltransferase</fullName>
        <ecNumber evidence="3 15">2.4.2.9</ecNumber>
    </recommendedName>
    <alternativeName>
        <fullName evidence="10 15">UMP pyrophosphorylase</fullName>
    </alternativeName>
    <alternativeName>
        <fullName evidence="14 15">UPRTase</fullName>
    </alternativeName>
</protein>
<evidence type="ECO:0000256" key="8">
    <source>
        <dbReference type="ARBA" id="ARBA00022842"/>
    </source>
</evidence>
<evidence type="ECO:0000259" key="16">
    <source>
        <dbReference type="Pfam" id="PF14681"/>
    </source>
</evidence>
<feature type="binding site" evidence="15">
    <location>
        <position position="80"/>
    </location>
    <ligand>
        <name>5-phospho-alpha-D-ribose 1-diphosphate</name>
        <dbReference type="ChEBI" id="CHEBI:58017"/>
    </ligand>
</feature>
<evidence type="ECO:0000256" key="14">
    <source>
        <dbReference type="ARBA" id="ARBA00079807"/>
    </source>
</evidence>
<comment type="catalytic activity">
    <reaction evidence="11 15">
        <text>UMP + diphosphate = 5-phospho-alpha-D-ribose 1-diphosphate + uracil</text>
        <dbReference type="Rhea" id="RHEA:13017"/>
        <dbReference type="ChEBI" id="CHEBI:17568"/>
        <dbReference type="ChEBI" id="CHEBI:33019"/>
        <dbReference type="ChEBI" id="CHEBI:57865"/>
        <dbReference type="ChEBI" id="CHEBI:58017"/>
        <dbReference type="EC" id="2.4.2.9"/>
    </reaction>
</comment>
<keyword evidence="5 15" id="KW-0328">Glycosyltransferase</keyword>
<dbReference type="InterPro" id="IPR034332">
    <property type="entry name" value="Upp_B"/>
</dbReference>